<dbReference type="PANTHER" id="PTHR43031:SF17">
    <property type="entry name" value="SULFURTRANSFERASE YTWF-RELATED"/>
    <property type="match status" value="1"/>
</dbReference>
<dbReference type="InterPro" id="IPR050229">
    <property type="entry name" value="GlpE_sulfurtransferase"/>
</dbReference>
<evidence type="ECO:0000313" key="3">
    <source>
        <dbReference type="Proteomes" id="UP001235030"/>
    </source>
</evidence>
<gene>
    <name evidence="2" type="ORF">TEMA_09090</name>
</gene>
<protein>
    <submittedName>
        <fullName evidence="2">Sulfurtransferase</fullName>
        <ecNumber evidence="2">2.8.1.-</ecNumber>
    </submittedName>
</protein>
<dbReference type="Pfam" id="PF00581">
    <property type="entry name" value="Rhodanese"/>
    <property type="match status" value="1"/>
</dbReference>
<reference evidence="2 3" key="1">
    <citation type="submission" date="2022-07" db="EMBL/GenBank/DDBJ databases">
        <title>Genome sequence of Terrisporobacter mayombei DSM6539.</title>
        <authorList>
            <person name="Boeer T."/>
            <person name="Bengelsdorf F.R."/>
            <person name="Daniel R."/>
            <person name="Poehlein A."/>
        </authorList>
    </citation>
    <scope>NUCLEOTIDE SEQUENCE [LARGE SCALE GENOMIC DNA]</scope>
    <source>
        <strain evidence="2 3">DSM 6539</strain>
    </source>
</reference>
<accession>A0ABY9PY10</accession>
<organism evidence="2 3">
    <name type="scientific">Terrisporobacter mayombei</name>
    <dbReference type="NCBI Taxonomy" id="1541"/>
    <lineage>
        <taxon>Bacteria</taxon>
        <taxon>Bacillati</taxon>
        <taxon>Bacillota</taxon>
        <taxon>Clostridia</taxon>
        <taxon>Peptostreptococcales</taxon>
        <taxon>Peptostreptococcaceae</taxon>
        <taxon>Terrisporobacter</taxon>
    </lineage>
</organism>
<dbReference type="GO" id="GO:0016740">
    <property type="term" value="F:transferase activity"/>
    <property type="evidence" value="ECO:0007669"/>
    <property type="project" value="UniProtKB-KW"/>
</dbReference>
<feature type="domain" description="Rhodanese" evidence="1">
    <location>
        <begin position="27"/>
        <end position="112"/>
    </location>
</feature>
<dbReference type="SUPFAM" id="SSF52821">
    <property type="entry name" value="Rhodanese/Cell cycle control phosphatase"/>
    <property type="match status" value="1"/>
</dbReference>
<dbReference type="InterPro" id="IPR036873">
    <property type="entry name" value="Rhodanese-like_dom_sf"/>
</dbReference>
<dbReference type="Proteomes" id="UP001235030">
    <property type="component" value="Chromosome"/>
</dbReference>
<dbReference type="InterPro" id="IPR001763">
    <property type="entry name" value="Rhodanese-like_dom"/>
</dbReference>
<proteinExistence type="predicted"/>
<evidence type="ECO:0000259" key="1">
    <source>
        <dbReference type="PROSITE" id="PS50206"/>
    </source>
</evidence>
<dbReference type="CDD" id="cd00158">
    <property type="entry name" value="RHOD"/>
    <property type="match status" value="1"/>
</dbReference>
<keyword evidence="2" id="KW-0808">Transferase</keyword>
<dbReference type="PROSITE" id="PS50206">
    <property type="entry name" value="RHODANESE_3"/>
    <property type="match status" value="1"/>
</dbReference>
<dbReference type="PANTHER" id="PTHR43031">
    <property type="entry name" value="FAD-DEPENDENT OXIDOREDUCTASE"/>
    <property type="match status" value="1"/>
</dbReference>
<dbReference type="Gene3D" id="3.40.250.10">
    <property type="entry name" value="Rhodanese-like domain"/>
    <property type="match status" value="1"/>
</dbReference>
<evidence type="ECO:0000313" key="2">
    <source>
        <dbReference type="EMBL" id="WMT80588.1"/>
    </source>
</evidence>
<keyword evidence="3" id="KW-1185">Reference proteome</keyword>
<dbReference type="RefSeq" id="WP_228104826.1">
    <property type="nucleotide sequence ID" value="NZ_CP101637.1"/>
</dbReference>
<dbReference type="SMART" id="SM00450">
    <property type="entry name" value="RHOD"/>
    <property type="match status" value="1"/>
</dbReference>
<dbReference type="EMBL" id="CP101637">
    <property type="protein sequence ID" value="WMT80588.1"/>
    <property type="molecule type" value="Genomic_DNA"/>
</dbReference>
<sequence length="112" mass="12306">MGFLSVLFGNKNVEKVNGEELNHMIKNNKKLLILDVRSSGEFRNGHIPKSKNIPVQEITSKMNTLDLYKDSEVVVYCASGARSSSAANILAKNGFNKIHNLGGIGNYKGKLK</sequence>
<name>A0ABY9PY10_9FIRM</name>
<dbReference type="EC" id="2.8.1.-" evidence="2"/>